<dbReference type="GO" id="GO:0022857">
    <property type="term" value="F:transmembrane transporter activity"/>
    <property type="evidence" value="ECO:0007669"/>
    <property type="project" value="InterPro"/>
</dbReference>
<sequence>MHKAAFKNITSFFPVISLALGNGLGLSSAVISVTVSALIAQEIGWTGGLSTVPYGIQFLALLLATYPSAALMERFGRKPVFVLAAFSGVIGGALGYLAVIWSDPVLLCLSHAFLGINLANVNFYRFAALEVAPAARKAQAMSLVVFGGTAAALIGPLLSRQALFSTNLFASSYLGIAVLSVVIIALVVLPPLPWPETSPRKFRLADLRAALRTPKLAFGMACAATGYGSMNLLMISASLILDDLGCFFQEISVSIQWHVLAMFVPSLFMGRIISGIGAMAVCLIGTLLLVGSSAAAALYPLSIPTIKTTLVLLGIGWNMTYVGGSYLVAQSAPRDHALSVQAVNDVSIGVFAMLGAFLPGVVMAWIGWSGANLLVIASLVPIGVAAFALILSQRRTGHTATP</sequence>
<feature type="transmembrane region" description="Helical" evidence="4">
    <location>
        <begin position="52"/>
        <end position="72"/>
    </location>
</feature>
<dbReference type="Gene3D" id="1.20.1250.20">
    <property type="entry name" value="MFS general substrate transporter like domains"/>
    <property type="match status" value="1"/>
</dbReference>
<dbReference type="PANTHER" id="PTHR23534">
    <property type="entry name" value="MFS PERMEASE"/>
    <property type="match status" value="1"/>
</dbReference>
<proteinExistence type="predicted"/>
<name>A0A0N8IBV3_9RHOB</name>
<feature type="transmembrane region" description="Helical" evidence="4">
    <location>
        <begin position="12"/>
        <end position="40"/>
    </location>
</feature>
<keyword evidence="2 4" id="KW-1133">Transmembrane helix</keyword>
<evidence type="ECO:0000256" key="1">
    <source>
        <dbReference type="ARBA" id="ARBA00022692"/>
    </source>
</evidence>
<dbReference type="InterPro" id="IPR011701">
    <property type="entry name" value="MFS"/>
</dbReference>
<feature type="transmembrane region" description="Helical" evidence="4">
    <location>
        <begin position="350"/>
        <end position="368"/>
    </location>
</feature>
<dbReference type="RefSeq" id="WP_055188110.1">
    <property type="nucleotide sequence ID" value="NZ_FPBS01000001.1"/>
</dbReference>
<evidence type="ECO:0000256" key="2">
    <source>
        <dbReference type="ARBA" id="ARBA00022989"/>
    </source>
</evidence>
<dbReference type="SUPFAM" id="SSF103473">
    <property type="entry name" value="MFS general substrate transporter"/>
    <property type="match status" value="1"/>
</dbReference>
<evidence type="ECO:0000313" key="7">
    <source>
        <dbReference type="Proteomes" id="UP000050471"/>
    </source>
</evidence>
<comment type="caution">
    <text evidence="6">The sequence shown here is derived from an EMBL/GenBank/DDBJ whole genome shotgun (WGS) entry which is preliminary data.</text>
</comment>
<keyword evidence="3 4" id="KW-0472">Membrane</keyword>
<feature type="transmembrane region" description="Helical" evidence="4">
    <location>
        <begin position="247"/>
        <end position="269"/>
    </location>
</feature>
<feature type="domain" description="Major facilitator superfamily (MFS) profile" evidence="5">
    <location>
        <begin position="214"/>
        <end position="402"/>
    </location>
</feature>
<keyword evidence="1 4" id="KW-0812">Transmembrane</keyword>
<accession>A0A0N8IBV3</accession>
<feature type="transmembrane region" description="Helical" evidence="4">
    <location>
        <begin position="374"/>
        <end position="392"/>
    </location>
</feature>
<dbReference type="STRING" id="154981.AKJ29_15970"/>
<dbReference type="Pfam" id="PF07690">
    <property type="entry name" value="MFS_1"/>
    <property type="match status" value="1"/>
</dbReference>
<dbReference type="Proteomes" id="UP000050471">
    <property type="component" value="Unassembled WGS sequence"/>
</dbReference>
<feature type="transmembrane region" description="Helical" evidence="4">
    <location>
        <begin position="79"/>
        <end position="98"/>
    </location>
</feature>
<dbReference type="InterPro" id="IPR036259">
    <property type="entry name" value="MFS_trans_sf"/>
</dbReference>
<evidence type="ECO:0000256" key="3">
    <source>
        <dbReference type="ARBA" id="ARBA00023136"/>
    </source>
</evidence>
<dbReference type="PANTHER" id="PTHR23534:SF1">
    <property type="entry name" value="MAJOR FACILITATOR SUPERFAMILY PROTEIN"/>
    <property type="match status" value="1"/>
</dbReference>
<dbReference type="PROSITE" id="PS50850">
    <property type="entry name" value="MFS"/>
    <property type="match status" value="1"/>
</dbReference>
<feature type="transmembrane region" description="Helical" evidence="4">
    <location>
        <begin position="104"/>
        <end position="126"/>
    </location>
</feature>
<evidence type="ECO:0000259" key="5">
    <source>
        <dbReference type="PROSITE" id="PS50850"/>
    </source>
</evidence>
<gene>
    <name evidence="6" type="ORF">AKJ29_15970</name>
</gene>
<evidence type="ECO:0000256" key="4">
    <source>
        <dbReference type="SAM" id="Phobius"/>
    </source>
</evidence>
<dbReference type="InterPro" id="IPR020846">
    <property type="entry name" value="MFS_dom"/>
</dbReference>
<feature type="transmembrane region" description="Helical" evidence="4">
    <location>
        <begin position="170"/>
        <end position="195"/>
    </location>
</feature>
<protein>
    <recommendedName>
        <fullName evidence="5">Major facilitator superfamily (MFS) profile domain-containing protein</fullName>
    </recommendedName>
</protein>
<organism evidence="6 7">
    <name type="scientific">Aliiroseovarius crassostreae</name>
    <dbReference type="NCBI Taxonomy" id="154981"/>
    <lineage>
        <taxon>Bacteria</taxon>
        <taxon>Pseudomonadati</taxon>
        <taxon>Pseudomonadota</taxon>
        <taxon>Alphaproteobacteria</taxon>
        <taxon>Rhodobacterales</taxon>
        <taxon>Paracoccaceae</taxon>
        <taxon>Aliiroseovarius</taxon>
    </lineage>
</organism>
<feature type="transmembrane region" description="Helical" evidence="4">
    <location>
        <begin position="216"/>
        <end position="241"/>
    </location>
</feature>
<keyword evidence="7" id="KW-1185">Reference proteome</keyword>
<feature type="transmembrane region" description="Helical" evidence="4">
    <location>
        <begin position="138"/>
        <end position="158"/>
    </location>
</feature>
<feature type="transmembrane region" description="Helical" evidence="4">
    <location>
        <begin position="276"/>
        <end position="298"/>
    </location>
</feature>
<reference evidence="6 7" key="1">
    <citation type="submission" date="2015-09" db="EMBL/GenBank/DDBJ databases">
        <title>Draft genome sequence of Aliiroseovarius crassostreae CV919-312TSm, the causative agent of Roseovarius Oyster Disease (formerly Juvenile Oyster Disease).</title>
        <authorList>
            <person name="Kessner L."/>
            <person name="Spinard E."/>
            <person name="Nelson D."/>
        </authorList>
    </citation>
    <scope>NUCLEOTIDE SEQUENCE [LARGE SCALE GENOMIC DNA]</scope>
    <source>
        <strain evidence="6 7">CV919-312</strain>
    </source>
</reference>
<dbReference type="EMBL" id="LKBA01000004">
    <property type="protein sequence ID" value="KPN64147.1"/>
    <property type="molecule type" value="Genomic_DNA"/>
</dbReference>
<dbReference type="AlphaFoldDB" id="A0A0N8IBV3"/>
<feature type="transmembrane region" description="Helical" evidence="4">
    <location>
        <begin position="310"/>
        <end position="329"/>
    </location>
</feature>
<evidence type="ECO:0000313" key="6">
    <source>
        <dbReference type="EMBL" id="KPN64147.1"/>
    </source>
</evidence>